<dbReference type="AlphaFoldDB" id="A0A1C5J005"/>
<evidence type="ECO:0000259" key="1">
    <source>
        <dbReference type="Pfam" id="PF24698"/>
    </source>
</evidence>
<reference evidence="2 3" key="1">
    <citation type="submission" date="2016-06" db="EMBL/GenBank/DDBJ databases">
        <authorList>
            <person name="Kjaerup R.B."/>
            <person name="Dalgaard T.S."/>
            <person name="Juul-Madsen H.R."/>
        </authorList>
    </citation>
    <scope>NUCLEOTIDE SEQUENCE [LARGE SCALE GENOMIC DNA]</scope>
    <source>
        <strain evidence="2 3">DSM 45097</strain>
    </source>
</reference>
<sequence length="83" mass="9406">MSKYDALRDHLRRRTGEVTCTLKEISDLVPGGLPPSAYRYEAWWANGDASHPHSRSWGDAGFTAHPDLAHSTVRFVPQQRTSW</sequence>
<dbReference type="InterPro" id="IPR056079">
    <property type="entry name" value="DUF7662"/>
</dbReference>
<feature type="domain" description="DUF7662" evidence="1">
    <location>
        <begin position="4"/>
        <end position="73"/>
    </location>
</feature>
<accession>A0A1C5J005</accession>
<dbReference type="EMBL" id="LT607751">
    <property type="protein sequence ID" value="SCG63509.1"/>
    <property type="molecule type" value="Genomic_DNA"/>
</dbReference>
<keyword evidence="3" id="KW-1185">Reference proteome</keyword>
<dbReference type="Proteomes" id="UP000198210">
    <property type="component" value="Chromosome I"/>
</dbReference>
<evidence type="ECO:0000313" key="2">
    <source>
        <dbReference type="EMBL" id="SCG63509.1"/>
    </source>
</evidence>
<protein>
    <recommendedName>
        <fullName evidence="1">DUF7662 domain-containing protein</fullName>
    </recommendedName>
</protein>
<gene>
    <name evidence="2" type="ORF">GA0074704_3949</name>
</gene>
<proteinExistence type="predicted"/>
<organism evidence="2 3">
    <name type="scientific">Micromonospora siamensis</name>
    <dbReference type="NCBI Taxonomy" id="299152"/>
    <lineage>
        <taxon>Bacteria</taxon>
        <taxon>Bacillati</taxon>
        <taxon>Actinomycetota</taxon>
        <taxon>Actinomycetes</taxon>
        <taxon>Micromonosporales</taxon>
        <taxon>Micromonosporaceae</taxon>
        <taxon>Micromonospora</taxon>
    </lineage>
</organism>
<evidence type="ECO:0000313" key="3">
    <source>
        <dbReference type="Proteomes" id="UP000198210"/>
    </source>
</evidence>
<name>A0A1C5J005_9ACTN</name>
<dbReference type="Pfam" id="PF24698">
    <property type="entry name" value="DUF7662"/>
    <property type="match status" value="1"/>
</dbReference>